<dbReference type="NCBIfam" id="TIGR02734">
    <property type="entry name" value="crtI_fam"/>
    <property type="match status" value="1"/>
</dbReference>
<evidence type="ECO:0000313" key="17">
    <source>
        <dbReference type="Proteomes" id="UP000297598"/>
    </source>
</evidence>
<comment type="similarity">
    <text evidence="9">Belongs to the carotenoid/retinoid oxidoreductase family. CrtN subfamily.</text>
</comment>
<dbReference type="AlphaFoldDB" id="A0A380FY67"/>
<evidence type="ECO:0000256" key="6">
    <source>
        <dbReference type="ARBA" id="ARBA00037003"/>
    </source>
</evidence>
<dbReference type="PRINTS" id="PR00419">
    <property type="entry name" value="ADXRDTASE"/>
</dbReference>
<evidence type="ECO:0000259" key="13">
    <source>
        <dbReference type="Pfam" id="PF01593"/>
    </source>
</evidence>
<dbReference type="EMBL" id="SRLS01000005">
    <property type="protein sequence ID" value="TGE18191.1"/>
    <property type="molecule type" value="Genomic_DNA"/>
</dbReference>
<dbReference type="GO" id="GO:0016491">
    <property type="term" value="F:oxidoreductase activity"/>
    <property type="evidence" value="ECO:0007669"/>
    <property type="project" value="UniProtKB-KW"/>
</dbReference>
<dbReference type="InterPro" id="IPR002937">
    <property type="entry name" value="Amino_oxidase"/>
</dbReference>
<evidence type="ECO:0000256" key="9">
    <source>
        <dbReference type="ARBA" id="ARBA00038322"/>
    </source>
</evidence>
<dbReference type="Gene3D" id="3.50.50.60">
    <property type="entry name" value="FAD/NAD(P)-binding domain"/>
    <property type="match status" value="2"/>
</dbReference>
<keyword evidence="2 12" id="KW-0125">Carotenoid biosynthesis</keyword>
<evidence type="ECO:0000313" key="14">
    <source>
        <dbReference type="EMBL" id="SUM42938.1"/>
    </source>
</evidence>
<evidence type="ECO:0000313" key="15">
    <source>
        <dbReference type="EMBL" id="TGE18191.1"/>
    </source>
</evidence>
<name>A0A380FY67_9STAP</name>
<dbReference type="RefSeq" id="WP_103298108.1">
    <property type="nucleotide sequence ID" value="NZ_PPQT01000059.1"/>
</dbReference>
<comment type="catalytic activity">
    <reaction evidence="6">
        <text>15-cis-4,4'-diapophytoene + 3 FAD + 3 H(+) = all-trans-4,4'-diaponeurosporene + 3 FADH2</text>
        <dbReference type="Rhea" id="RHEA:42800"/>
        <dbReference type="ChEBI" id="CHEBI:15378"/>
        <dbReference type="ChEBI" id="CHEBI:57692"/>
        <dbReference type="ChEBI" id="CHEBI:58307"/>
        <dbReference type="ChEBI" id="CHEBI:62738"/>
        <dbReference type="ChEBI" id="CHEBI:62743"/>
    </reaction>
</comment>
<dbReference type="GO" id="GO:0016117">
    <property type="term" value="P:carotenoid biosynthetic process"/>
    <property type="evidence" value="ECO:0007669"/>
    <property type="project" value="UniProtKB-KW"/>
</dbReference>
<evidence type="ECO:0000256" key="2">
    <source>
        <dbReference type="ARBA" id="ARBA00022746"/>
    </source>
</evidence>
<dbReference type="InterPro" id="IPR036188">
    <property type="entry name" value="FAD/NAD-bd_sf"/>
</dbReference>
<dbReference type="Proteomes" id="UP000254047">
    <property type="component" value="Unassembled WGS sequence"/>
</dbReference>
<reference evidence="15 17" key="2">
    <citation type="submission" date="2019-04" db="EMBL/GenBank/DDBJ databases">
        <title>Genomic characterization of Staphylococcus petrasii strains.</title>
        <authorList>
            <person name="Vrbovska V."/>
            <person name="Kovarovic V."/>
            <person name="Maslanova I."/>
            <person name="Indrakova A."/>
            <person name="Petras P."/>
            <person name="Sedo O."/>
            <person name="Svec P."/>
            <person name="Fisarova L."/>
            <person name="Sedlacek I."/>
            <person name="Doskar J."/>
            <person name="Pantucek R."/>
        </authorList>
    </citation>
    <scope>NUCLEOTIDE SEQUENCE [LARGE SCALE GENOMIC DNA]</scope>
    <source>
        <strain evidence="15 17">P5404</strain>
    </source>
</reference>
<keyword evidence="17" id="KW-1185">Reference proteome</keyword>
<proteinExistence type="inferred from homology"/>
<comment type="function">
    <text evidence="7">Involved in the biosynthesis of the yellow-orange carotenoid staphyloxanthin, which plays a role in the virulence via its protective function against oxidative stress. Catalyzes three successive dehydrogenation reactions that lead to the introduction of three double bonds into 4,4'-diapophytoene (dehydrosqualene), with 4,4'-diapophytofluene and 4,4'-diapo-zeta-carotene as intermediates, and 4,4'-diaponeurosporene (the major deep-yellow pigment in staphylococci strains) as the end product.</text>
</comment>
<evidence type="ECO:0000256" key="4">
    <source>
        <dbReference type="ARBA" id="ARBA00023002"/>
    </source>
</evidence>
<evidence type="ECO:0000256" key="7">
    <source>
        <dbReference type="ARBA" id="ARBA00037711"/>
    </source>
</evidence>
<dbReference type="SUPFAM" id="SSF51905">
    <property type="entry name" value="FAD/NAD(P)-binding domain"/>
    <property type="match status" value="1"/>
</dbReference>
<evidence type="ECO:0000256" key="3">
    <source>
        <dbReference type="ARBA" id="ARBA00022827"/>
    </source>
</evidence>
<feature type="domain" description="Amine oxidase" evidence="13">
    <location>
        <begin position="11"/>
        <end position="494"/>
    </location>
</feature>
<dbReference type="PANTHER" id="PTHR43734">
    <property type="entry name" value="PHYTOENE DESATURASE"/>
    <property type="match status" value="1"/>
</dbReference>
<gene>
    <name evidence="14" type="primary">crtN</name>
    <name evidence="15" type="synonym">crtI</name>
    <name evidence="15" type="ORF">BJR09_04480</name>
    <name evidence="14" type="ORF">NCTC13830_00462</name>
</gene>
<evidence type="ECO:0000313" key="16">
    <source>
        <dbReference type="Proteomes" id="UP000254047"/>
    </source>
</evidence>
<evidence type="ECO:0000256" key="5">
    <source>
        <dbReference type="ARBA" id="ARBA00023026"/>
    </source>
</evidence>
<sequence length="501" mass="56464">MKIAVVGAGVTGLAAAARLAAHGHQVTLFEKNEQVGGRMSQFKKDGFTFDMGPTIVMVPDVYKAVFEESGKNYEDYIDMRQLTHIFDIYFSDKDKVSVSTDLPQLSQALEAIEPGSTQGFMSFLTDVYKRYEVARKYFLERTFRKPSEFYNPLSLYRGLKLRTISKADQLIDNYVANEKIRKLLAFQTLYIGIDSKQGPSIYSIIPMIEMVHGVYYIKGGMYSLAQGLLKLGQDLGVEVRLNSDVQEIIIDPKFKRADGLRVNDEIHRFDKVLCTADFPYAAQHLMPSHSPLKKYSSEKVENMDYSCSAFLVYAGINRDLRDKVHVHNVVFAEDFRGNIDDIFSGKMPDDPSLYLYFPAVEDDSLAPEGQTGMYVLMPVPELKTGNIDWRDPATIERAKEVVYNKIQTIEALKDVREDVISETIFTPLDFESRYNAKFGTAFGLMPTLAQSNYYRPPNVSRDYKDLYFAGASTHPGAGVPIVLTSAKITAEAMLDDIARGH</sequence>
<dbReference type="OrthoDB" id="9814556at2"/>
<dbReference type="EMBL" id="UHDO01000001">
    <property type="protein sequence ID" value="SUM42938.1"/>
    <property type="molecule type" value="Genomic_DNA"/>
</dbReference>
<reference evidence="14 16" key="1">
    <citation type="submission" date="2018-06" db="EMBL/GenBank/DDBJ databases">
        <authorList>
            <consortium name="Pathogen Informatics"/>
            <person name="Doyle S."/>
        </authorList>
    </citation>
    <scope>NUCLEOTIDE SEQUENCE [LARGE SCALE GENOMIC DNA]</scope>
    <source>
        <strain evidence="14 16">NCTC13830</strain>
    </source>
</reference>
<keyword evidence="3" id="KW-0274">FAD</keyword>
<keyword evidence="5" id="KW-0843">Virulence</keyword>
<evidence type="ECO:0000256" key="10">
    <source>
        <dbReference type="ARBA" id="ARBA00040984"/>
    </source>
</evidence>
<dbReference type="PANTHER" id="PTHR43734:SF1">
    <property type="entry name" value="PHYTOENE DESATURASE"/>
    <property type="match status" value="1"/>
</dbReference>
<evidence type="ECO:0000256" key="8">
    <source>
        <dbReference type="ARBA" id="ARBA00037886"/>
    </source>
</evidence>
<dbReference type="Proteomes" id="UP000297598">
    <property type="component" value="Unassembled WGS sequence"/>
</dbReference>
<comment type="pathway">
    <text evidence="8">Carotenoid biosynthesis; staphyloxanthin biosynthesis; staphyloxanthin from farnesyl diphosphate: step 2/5.</text>
</comment>
<organism evidence="14 16">
    <name type="scientific">Staphylococcus petrasii</name>
    <dbReference type="NCBI Taxonomy" id="1276936"/>
    <lineage>
        <taxon>Bacteria</taxon>
        <taxon>Bacillati</taxon>
        <taxon>Bacillota</taxon>
        <taxon>Bacilli</taxon>
        <taxon>Bacillales</taxon>
        <taxon>Staphylococcaceae</taxon>
        <taxon>Staphylococcus</taxon>
    </lineage>
</organism>
<evidence type="ECO:0000256" key="1">
    <source>
        <dbReference type="ARBA" id="ARBA00022630"/>
    </source>
</evidence>
<accession>A0A380FY67</accession>
<evidence type="ECO:0000256" key="12">
    <source>
        <dbReference type="RuleBase" id="RU362075"/>
    </source>
</evidence>
<dbReference type="Pfam" id="PF01593">
    <property type="entry name" value="Amino_oxidase"/>
    <property type="match status" value="1"/>
</dbReference>
<protein>
    <recommendedName>
        <fullName evidence="10">4,4'-diapophytoene desaturase (4,4'-diaponeurosporene-forming)</fullName>
    </recommendedName>
    <alternativeName>
        <fullName evidence="11">Dehydrosqualene desaturase</fullName>
    </alternativeName>
</protein>
<dbReference type="InterPro" id="IPR014105">
    <property type="entry name" value="Carotenoid/retinoid_OxRdtase"/>
</dbReference>
<keyword evidence="4 12" id="KW-0560">Oxidoreductase</keyword>
<keyword evidence="1" id="KW-0285">Flavoprotein</keyword>
<evidence type="ECO:0000256" key="11">
    <source>
        <dbReference type="ARBA" id="ARBA00042106"/>
    </source>
</evidence>